<dbReference type="GO" id="GO:0009743">
    <property type="term" value="P:response to carbohydrate"/>
    <property type="evidence" value="ECO:0007669"/>
    <property type="project" value="UniProtKB-ARBA"/>
</dbReference>
<keyword evidence="9 13" id="KW-0067">ATP-binding</keyword>
<evidence type="ECO:0000256" key="5">
    <source>
        <dbReference type="ARBA" id="ARBA00022679"/>
    </source>
</evidence>
<evidence type="ECO:0000313" key="18">
    <source>
        <dbReference type="EMBL" id="WVZ99363.1"/>
    </source>
</evidence>
<dbReference type="SMART" id="SM00165">
    <property type="entry name" value="UBA"/>
    <property type="match status" value="1"/>
</dbReference>
<dbReference type="SMART" id="SM00220">
    <property type="entry name" value="S_TKc"/>
    <property type="match status" value="1"/>
</dbReference>
<dbReference type="InterPro" id="IPR019775">
    <property type="entry name" value="WD40_repeat_CS"/>
</dbReference>
<dbReference type="InterPro" id="IPR028375">
    <property type="entry name" value="KA1/Ssp2_C"/>
</dbReference>
<dbReference type="AlphaFoldDB" id="A0AAQ3UVS2"/>
<dbReference type="CDD" id="cd12122">
    <property type="entry name" value="AMPKA_C"/>
    <property type="match status" value="1"/>
</dbReference>
<dbReference type="Gene3D" id="2.130.10.10">
    <property type="entry name" value="YVTN repeat-like/Quinoprotein amine dehydrogenase"/>
    <property type="match status" value="2"/>
</dbReference>
<dbReference type="InterPro" id="IPR001680">
    <property type="entry name" value="WD40_rpt"/>
</dbReference>
<evidence type="ECO:0000256" key="10">
    <source>
        <dbReference type="ARBA" id="ARBA00047899"/>
    </source>
</evidence>
<feature type="domain" description="Protein kinase" evidence="15">
    <location>
        <begin position="370"/>
        <end position="659"/>
    </location>
</feature>
<dbReference type="GO" id="GO:0035556">
    <property type="term" value="P:intracellular signal transduction"/>
    <property type="evidence" value="ECO:0007669"/>
    <property type="project" value="TreeGrafter"/>
</dbReference>
<feature type="domain" description="KA1" evidence="17">
    <location>
        <begin position="847"/>
        <end position="895"/>
    </location>
</feature>
<evidence type="ECO:0000256" key="8">
    <source>
        <dbReference type="ARBA" id="ARBA00022777"/>
    </source>
</evidence>
<dbReference type="PROSITE" id="PS00107">
    <property type="entry name" value="PROTEIN_KINASE_ATP"/>
    <property type="match status" value="1"/>
</dbReference>
<feature type="binding site" evidence="13">
    <location>
        <position position="399"/>
    </location>
    <ligand>
        <name>ATP</name>
        <dbReference type="ChEBI" id="CHEBI:30616"/>
    </ligand>
</feature>
<evidence type="ECO:0000259" key="15">
    <source>
        <dbReference type="PROSITE" id="PS50011"/>
    </source>
</evidence>
<dbReference type="InterPro" id="IPR000719">
    <property type="entry name" value="Prot_kinase_dom"/>
</dbReference>
<evidence type="ECO:0000256" key="4">
    <source>
        <dbReference type="ARBA" id="ARBA00022574"/>
    </source>
</evidence>
<evidence type="ECO:0000256" key="13">
    <source>
        <dbReference type="PROSITE-ProRule" id="PRU10141"/>
    </source>
</evidence>
<dbReference type="FunFam" id="3.30.310.80:FF:000006">
    <property type="entry name" value="Non-specific serine/threonine protein kinase"/>
    <property type="match status" value="1"/>
</dbReference>
<evidence type="ECO:0000256" key="12">
    <source>
        <dbReference type="PROSITE-ProRule" id="PRU00221"/>
    </source>
</evidence>
<keyword evidence="8" id="KW-0418">Kinase</keyword>
<dbReference type="PANTHER" id="PTHR24346:SF82">
    <property type="entry name" value="KP78A-RELATED"/>
    <property type="match status" value="1"/>
</dbReference>
<keyword evidence="5" id="KW-0808">Transferase</keyword>
<dbReference type="InterPro" id="IPR011009">
    <property type="entry name" value="Kinase-like_dom_sf"/>
</dbReference>
<reference evidence="18 19" key="1">
    <citation type="submission" date="2024-02" db="EMBL/GenBank/DDBJ databases">
        <title>High-quality chromosome-scale genome assembly of Pensacola bahiagrass (Paspalum notatum Flugge var. saurae).</title>
        <authorList>
            <person name="Vega J.M."/>
            <person name="Podio M."/>
            <person name="Orjuela J."/>
            <person name="Siena L.A."/>
            <person name="Pessino S.C."/>
            <person name="Combes M.C."/>
            <person name="Mariac C."/>
            <person name="Albertini E."/>
            <person name="Pupilli F."/>
            <person name="Ortiz J.P.A."/>
            <person name="Leblanc O."/>
        </authorList>
    </citation>
    <scope>NUCLEOTIDE SEQUENCE [LARGE SCALE GENOMIC DNA]</scope>
    <source>
        <strain evidence="18">R1</strain>
        <tissue evidence="18">Leaf</tissue>
    </source>
</reference>
<dbReference type="Gene3D" id="3.30.310.80">
    <property type="entry name" value="Kinase associated domain 1, KA1"/>
    <property type="match status" value="1"/>
</dbReference>
<evidence type="ECO:0000256" key="1">
    <source>
        <dbReference type="ARBA" id="ARBA00006234"/>
    </source>
</evidence>
<dbReference type="InterPro" id="IPR036322">
    <property type="entry name" value="WD40_repeat_dom_sf"/>
</dbReference>
<dbReference type="PROSITE" id="PS00678">
    <property type="entry name" value="WD_REPEATS_1"/>
    <property type="match status" value="1"/>
</dbReference>
<keyword evidence="6" id="KW-0677">Repeat</keyword>
<dbReference type="InterPro" id="IPR017441">
    <property type="entry name" value="Protein_kinase_ATP_BS"/>
</dbReference>
<keyword evidence="7 13" id="KW-0547">Nucleotide-binding</keyword>
<keyword evidence="19" id="KW-1185">Reference proteome</keyword>
<evidence type="ECO:0000256" key="6">
    <source>
        <dbReference type="ARBA" id="ARBA00022737"/>
    </source>
</evidence>
<dbReference type="GO" id="GO:0004674">
    <property type="term" value="F:protein serine/threonine kinase activity"/>
    <property type="evidence" value="ECO:0007669"/>
    <property type="project" value="UniProtKB-KW"/>
</dbReference>
<dbReference type="PROSITE" id="PS50082">
    <property type="entry name" value="WD_REPEATS_2"/>
    <property type="match status" value="1"/>
</dbReference>
<protein>
    <recommendedName>
        <fullName evidence="2">non-specific serine/threonine protein kinase</fullName>
        <ecNumber evidence="2">2.7.11.1</ecNumber>
    </recommendedName>
</protein>
<comment type="similarity">
    <text evidence="1">Belongs to the protein kinase superfamily. CAMK Ser/Thr protein kinase family. SNF1 subfamily.</text>
</comment>
<dbReference type="SUPFAM" id="SSF50978">
    <property type="entry name" value="WD40 repeat-like"/>
    <property type="match status" value="1"/>
</dbReference>
<evidence type="ECO:0000259" key="17">
    <source>
        <dbReference type="PROSITE" id="PS50032"/>
    </source>
</evidence>
<dbReference type="SUPFAM" id="SSF103243">
    <property type="entry name" value="KA1-like"/>
    <property type="match status" value="1"/>
</dbReference>
<feature type="repeat" description="WD" evidence="12">
    <location>
        <begin position="258"/>
        <end position="292"/>
    </location>
</feature>
<name>A0AAQ3UVS2_PASNO</name>
<dbReference type="FunFam" id="2.130.10.10:FF:000516">
    <property type="entry name" value="WD repeat-containing protein 55-like"/>
    <property type="match status" value="1"/>
</dbReference>
<dbReference type="InterPro" id="IPR015940">
    <property type="entry name" value="UBA"/>
</dbReference>
<gene>
    <name evidence="18" type="ORF">U9M48_044684</name>
</gene>
<feature type="compositionally biased region" description="Acidic residues" evidence="14">
    <location>
        <begin position="305"/>
        <end position="327"/>
    </location>
</feature>
<dbReference type="CDD" id="cd14079">
    <property type="entry name" value="STKc_AMPK_alpha"/>
    <property type="match status" value="1"/>
</dbReference>
<dbReference type="GO" id="GO:0005634">
    <property type="term" value="C:nucleus"/>
    <property type="evidence" value="ECO:0007669"/>
    <property type="project" value="UniProtKB-ARBA"/>
</dbReference>
<evidence type="ECO:0000256" key="7">
    <source>
        <dbReference type="ARBA" id="ARBA00022741"/>
    </source>
</evidence>
<organism evidence="18 19">
    <name type="scientific">Paspalum notatum var. saurae</name>
    <dbReference type="NCBI Taxonomy" id="547442"/>
    <lineage>
        <taxon>Eukaryota</taxon>
        <taxon>Viridiplantae</taxon>
        <taxon>Streptophyta</taxon>
        <taxon>Embryophyta</taxon>
        <taxon>Tracheophyta</taxon>
        <taxon>Spermatophyta</taxon>
        <taxon>Magnoliopsida</taxon>
        <taxon>Liliopsida</taxon>
        <taxon>Poales</taxon>
        <taxon>Poaceae</taxon>
        <taxon>PACMAD clade</taxon>
        <taxon>Panicoideae</taxon>
        <taxon>Andropogonodae</taxon>
        <taxon>Paspaleae</taxon>
        <taxon>Paspalinae</taxon>
        <taxon>Paspalum</taxon>
    </lineage>
</organism>
<comment type="catalytic activity">
    <reaction evidence="11">
        <text>L-seryl-[protein] + ATP = O-phospho-L-seryl-[protein] + ADP + H(+)</text>
        <dbReference type="Rhea" id="RHEA:17989"/>
        <dbReference type="Rhea" id="RHEA-COMP:9863"/>
        <dbReference type="Rhea" id="RHEA-COMP:11604"/>
        <dbReference type="ChEBI" id="CHEBI:15378"/>
        <dbReference type="ChEBI" id="CHEBI:29999"/>
        <dbReference type="ChEBI" id="CHEBI:30616"/>
        <dbReference type="ChEBI" id="CHEBI:83421"/>
        <dbReference type="ChEBI" id="CHEBI:456216"/>
        <dbReference type="EC" id="2.7.11.1"/>
    </reaction>
</comment>
<feature type="domain" description="UBA" evidence="16">
    <location>
        <begin position="680"/>
        <end position="720"/>
    </location>
</feature>
<dbReference type="PROSITE" id="PS50032">
    <property type="entry name" value="KA1"/>
    <property type="match status" value="1"/>
</dbReference>
<dbReference type="Pfam" id="PF00069">
    <property type="entry name" value="Pkinase"/>
    <property type="match status" value="1"/>
</dbReference>
<comment type="catalytic activity">
    <reaction evidence="10">
        <text>L-threonyl-[protein] + ATP = O-phospho-L-threonyl-[protein] + ADP + H(+)</text>
        <dbReference type="Rhea" id="RHEA:46608"/>
        <dbReference type="Rhea" id="RHEA-COMP:11060"/>
        <dbReference type="Rhea" id="RHEA-COMP:11605"/>
        <dbReference type="ChEBI" id="CHEBI:15378"/>
        <dbReference type="ChEBI" id="CHEBI:30013"/>
        <dbReference type="ChEBI" id="CHEBI:30616"/>
        <dbReference type="ChEBI" id="CHEBI:61977"/>
        <dbReference type="ChEBI" id="CHEBI:456216"/>
        <dbReference type="EC" id="2.7.11.1"/>
    </reaction>
</comment>
<evidence type="ECO:0000259" key="16">
    <source>
        <dbReference type="PROSITE" id="PS50030"/>
    </source>
</evidence>
<proteinExistence type="inferred from homology"/>
<evidence type="ECO:0000256" key="9">
    <source>
        <dbReference type="ARBA" id="ARBA00022840"/>
    </source>
</evidence>
<dbReference type="Gene3D" id="3.30.200.20">
    <property type="entry name" value="Phosphorylase Kinase, domain 1"/>
    <property type="match status" value="1"/>
</dbReference>
<dbReference type="SMART" id="SM00320">
    <property type="entry name" value="WD40"/>
    <property type="match status" value="6"/>
</dbReference>
<dbReference type="PROSITE" id="PS50030">
    <property type="entry name" value="UBA"/>
    <property type="match status" value="1"/>
</dbReference>
<dbReference type="InterPro" id="IPR008271">
    <property type="entry name" value="Ser/Thr_kinase_AS"/>
</dbReference>
<evidence type="ECO:0000313" key="19">
    <source>
        <dbReference type="Proteomes" id="UP001341281"/>
    </source>
</evidence>
<dbReference type="FunFam" id="1.10.510.10:FF:000204">
    <property type="entry name" value="Non-specific serine/threonine protein kinase"/>
    <property type="match status" value="1"/>
</dbReference>
<dbReference type="PANTHER" id="PTHR24346">
    <property type="entry name" value="MAP/MICROTUBULE AFFINITY-REGULATING KINASE"/>
    <property type="match status" value="1"/>
</dbReference>
<dbReference type="CDD" id="cd14335">
    <property type="entry name" value="UBA_SnRK1_plant"/>
    <property type="match status" value="1"/>
</dbReference>
<dbReference type="GO" id="GO:0005524">
    <property type="term" value="F:ATP binding"/>
    <property type="evidence" value="ECO:0007669"/>
    <property type="project" value="UniProtKB-UniRule"/>
</dbReference>
<dbReference type="PROSITE" id="PS00108">
    <property type="entry name" value="PROTEIN_KINASE_ST"/>
    <property type="match status" value="1"/>
</dbReference>
<dbReference type="Proteomes" id="UP001341281">
    <property type="component" value="Chromosome 10"/>
</dbReference>
<dbReference type="EC" id="2.7.11.1" evidence="2"/>
<dbReference type="PROSITE" id="PS50011">
    <property type="entry name" value="PROTEIN_KINASE_DOM"/>
    <property type="match status" value="1"/>
</dbReference>
<evidence type="ECO:0000256" key="2">
    <source>
        <dbReference type="ARBA" id="ARBA00012513"/>
    </source>
</evidence>
<dbReference type="GO" id="GO:0019900">
    <property type="term" value="F:kinase binding"/>
    <property type="evidence" value="ECO:0007669"/>
    <property type="project" value="UniProtKB-ARBA"/>
</dbReference>
<keyword evidence="3" id="KW-0723">Serine/threonine-protein kinase</keyword>
<dbReference type="Pfam" id="PF02149">
    <property type="entry name" value="KA1"/>
    <property type="match status" value="1"/>
</dbReference>
<dbReference type="GO" id="GO:0009507">
    <property type="term" value="C:chloroplast"/>
    <property type="evidence" value="ECO:0007669"/>
    <property type="project" value="UniProtKB-ARBA"/>
</dbReference>
<accession>A0AAQ3UVS2</accession>
<sequence>MEALHEEMPFDLDFHPSSPLVVTSLITGELCLFRYAPESQPERLFSVKAHKESCRAVRFVDSGKVILSGSADCSVLASDVETGKGIARLEDAHEDGINRLICLTETTIATGDDEGCIKVWDTRERSCCNTFHVHEDYISDMTYVADSNQILATSGDGTLSVNHLRRNKVKSQSEFSEDELLSLVVMKNGKKVVCGTPSGALLLYSWGYFNDCSDRFLGHTQSVDTMLKLDEETLISGASDGVIRLVGILPNRIIQPLAEHSEYPIEALALSNDKKYLGSISHDKMLKLWDLQELLSGPQVVNGDEPAESGSDDSDDDDDDDGMDVDIDPTSSKGSRSKKAGKVAYGLLDPTFEWYKMEGAGRDANPLSGYRIGKTLGIGSFGKVKIAEHILTGHKVAVKILNRRKIRSMEMEEKGQCLLYKTLGLKCFTTNDQLLSVLMPTNLVSTSALVLVKREIKILRLFMHPHIIRLYEVIDTPADIYVVMEYVKSGELFDYIVEKGRLHEEEARRFFQQIISGVEYCHRNMVVHRDLKPENLLLDSKCNVKIADFGLSNVMRDGHFLKTSCGSPNYAAPEVISGKLYAGPEVDVWSCGVILYALLCGTLPFDDENIPNLFKKIKGGIYTLPSHLSPSARDLIPRMLVVDPMKRITIREIREHMWFKIQLPRYLAVPPPDTAQQVKKIDEETLNDVIKMGFNKNQLIESLQNRLQNEATVAYYLLLDNRLRTTSGYLGAEFQESMESSFSQVIAETPTSATELRQHGFTESPGSGLRQHFAAERKWALGLQSRAHPREIIGEVLKALQELNVYWKKIGHYNMKCRWSPGCVESMMHNNDGFGADSSIIETDDLIEKSNPIVKFEIQLYKTRDEKYLLDLQRVSGPQLLFLDLCSAFLTQLRVL</sequence>
<dbReference type="EMBL" id="CP144754">
    <property type="protein sequence ID" value="WVZ99363.1"/>
    <property type="molecule type" value="Genomic_DNA"/>
</dbReference>
<keyword evidence="4 12" id="KW-0853">WD repeat</keyword>
<dbReference type="Gene3D" id="1.10.510.10">
    <property type="entry name" value="Transferase(Phosphotransferase) domain 1"/>
    <property type="match status" value="1"/>
</dbReference>
<dbReference type="SUPFAM" id="SSF56112">
    <property type="entry name" value="Protein kinase-like (PK-like)"/>
    <property type="match status" value="1"/>
</dbReference>
<evidence type="ECO:0000256" key="14">
    <source>
        <dbReference type="SAM" id="MobiDB-lite"/>
    </source>
</evidence>
<evidence type="ECO:0000256" key="11">
    <source>
        <dbReference type="ARBA" id="ARBA00048679"/>
    </source>
</evidence>
<dbReference type="Pfam" id="PF24796">
    <property type="entry name" value="WDR55"/>
    <property type="match status" value="1"/>
</dbReference>
<dbReference type="InterPro" id="IPR015943">
    <property type="entry name" value="WD40/YVTN_repeat-like_dom_sf"/>
</dbReference>
<feature type="region of interest" description="Disordered" evidence="14">
    <location>
        <begin position="299"/>
        <end position="339"/>
    </location>
</feature>
<dbReference type="InterPro" id="IPR001772">
    <property type="entry name" value="KA1_dom"/>
</dbReference>
<evidence type="ECO:0000256" key="3">
    <source>
        <dbReference type="ARBA" id="ARBA00022527"/>
    </source>
</evidence>